<dbReference type="EMBL" id="MFKF01000184">
    <property type="protein sequence ID" value="OGG51425.1"/>
    <property type="molecule type" value="Genomic_DNA"/>
</dbReference>
<feature type="region of interest" description="Disordered" evidence="1">
    <location>
        <begin position="1"/>
        <end position="29"/>
    </location>
</feature>
<organism evidence="2 3">
    <name type="scientific">Handelsmanbacteria sp. (strain RIFCSPLOWO2_12_FULL_64_10)</name>
    <dbReference type="NCBI Taxonomy" id="1817868"/>
    <lineage>
        <taxon>Bacteria</taxon>
        <taxon>Candidatus Handelsmaniibacteriota</taxon>
    </lineage>
</organism>
<evidence type="ECO:0000313" key="2">
    <source>
        <dbReference type="EMBL" id="OGG51425.1"/>
    </source>
</evidence>
<evidence type="ECO:0000256" key="1">
    <source>
        <dbReference type="SAM" id="MobiDB-lite"/>
    </source>
</evidence>
<reference evidence="2 3" key="1">
    <citation type="journal article" date="2016" name="Nat. Commun.">
        <title>Thousands of microbial genomes shed light on interconnected biogeochemical processes in an aquifer system.</title>
        <authorList>
            <person name="Anantharaman K."/>
            <person name="Brown C.T."/>
            <person name="Hug L.A."/>
            <person name="Sharon I."/>
            <person name="Castelle C.J."/>
            <person name="Probst A.J."/>
            <person name="Thomas B.C."/>
            <person name="Singh A."/>
            <person name="Wilkins M.J."/>
            <person name="Karaoz U."/>
            <person name="Brodie E.L."/>
            <person name="Williams K.H."/>
            <person name="Hubbard S.S."/>
            <person name="Banfield J.F."/>
        </authorList>
    </citation>
    <scope>NUCLEOTIDE SEQUENCE [LARGE SCALE GENOMIC DNA]</scope>
    <source>
        <strain evidence="3">RIFCSPLOWO2_12_FULL_64_10</strain>
    </source>
</reference>
<dbReference type="Proteomes" id="UP000178606">
    <property type="component" value="Unassembled WGS sequence"/>
</dbReference>
<evidence type="ECO:0000313" key="3">
    <source>
        <dbReference type="Proteomes" id="UP000178606"/>
    </source>
</evidence>
<accession>A0A1F6CQL9</accession>
<name>A0A1F6CQL9_HANXR</name>
<gene>
    <name evidence="2" type="ORF">A3F84_26605</name>
</gene>
<protein>
    <submittedName>
        <fullName evidence="2">Uncharacterized protein</fullName>
    </submittedName>
</protein>
<sequence length="96" mass="10832">MTSHENTPLKDHPLYDEVTSFLSSGPAPEDIVRFQPSEANQRRASDLLSRLKGGNLTPEEEAELDKLEQIEHFMRIIKAKARLHLKEALPATEPVT</sequence>
<dbReference type="AlphaFoldDB" id="A0A1F6CQL9"/>
<proteinExistence type="predicted"/>
<comment type="caution">
    <text evidence="2">The sequence shown here is derived from an EMBL/GenBank/DDBJ whole genome shotgun (WGS) entry which is preliminary data.</text>
</comment>